<evidence type="ECO:0000256" key="2">
    <source>
        <dbReference type="ARBA" id="ARBA00023012"/>
    </source>
</evidence>
<dbReference type="InterPro" id="IPR002197">
    <property type="entry name" value="HTH_Fis"/>
</dbReference>
<dbReference type="InterPro" id="IPR009057">
    <property type="entry name" value="Homeodomain-like_sf"/>
</dbReference>
<keyword evidence="1 6" id="KW-0597">Phosphoprotein</keyword>
<dbReference type="PANTHER" id="PTHR48111:SF1">
    <property type="entry name" value="TWO-COMPONENT RESPONSE REGULATOR ORR33"/>
    <property type="match status" value="1"/>
</dbReference>
<organism evidence="8 9">
    <name type="scientific">Isoalcanivorax beigongshangi</name>
    <dbReference type="NCBI Taxonomy" id="3238810"/>
    <lineage>
        <taxon>Bacteria</taxon>
        <taxon>Pseudomonadati</taxon>
        <taxon>Pseudomonadota</taxon>
        <taxon>Gammaproteobacteria</taxon>
        <taxon>Oceanospirillales</taxon>
        <taxon>Alcanivoracaceae</taxon>
        <taxon>Isoalcanivorax</taxon>
    </lineage>
</organism>
<dbReference type="Gene3D" id="1.10.10.60">
    <property type="entry name" value="Homeodomain-like"/>
    <property type="match status" value="1"/>
</dbReference>
<gene>
    <name evidence="8" type="ORF">AB5I84_09725</name>
</gene>
<evidence type="ECO:0000313" key="9">
    <source>
        <dbReference type="Proteomes" id="UP001562065"/>
    </source>
</evidence>
<dbReference type="Pfam" id="PF02954">
    <property type="entry name" value="HTH_8"/>
    <property type="match status" value="1"/>
</dbReference>
<dbReference type="PANTHER" id="PTHR48111">
    <property type="entry name" value="REGULATOR OF RPOS"/>
    <property type="match status" value="1"/>
</dbReference>
<dbReference type="EMBL" id="JBGCUO010000001">
    <property type="protein sequence ID" value="MEY1662423.1"/>
    <property type="molecule type" value="Genomic_DNA"/>
</dbReference>
<evidence type="ECO:0000259" key="7">
    <source>
        <dbReference type="PROSITE" id="PS50110"/>
    </source>
</evidence>
<accession>A0ABV4AHV5</accession>
<keyword evidence="9" id="KW-1185">Reference proteome</keyword>
<protein>
    <submittedName>
        <fullName evidence="8">Response regulator transcription factor</fullName>
    </submittedName>
</protein>
<evidence type="ECO:0000256" key="5">
    <source>
        <dbReference type="ARBA" id="ARBA00023163"/>
    </source>
</evidence>
<keyword evidence="4" id="KW-0238">DNA-binding</keyword>
<dbReference type="SUPFAM" id="SSF52172">
    <property type="entry name" value="CheY-like"/>
    <property type="match status" value="1"/>
</dbReference>
<keyword evidence="5" id="KW-0804">Transcription</keyword>
<dbReference type="Gene3D" id="3.40.50.2300">
    <property type="match status" value="1"/>
</dbReference>
<dbReference type="PROSITE" id="PS50110">
    <property type="entry name" value="RESPONSE_REGULATORY"/>
    <property type="match status" value="1"/>
</dbReference>
<sequence length="188" mass="20670">MSPRILVVEDDEALRTQLIRGLERRGWACIAADDAPLCRTRLLAAQPFDAALLDLNLGTDNGLDLIAPILRHSPACRVLVLTGYGSIPSAVAATRRGAHNYLTKPASLADILAALDADPVADTPLLPDVPPSLERLEWEHIQRVLEEHDGNISAAARVLGIHRRTLQRRLKKRPSASDYARDWQSPEK</sequence>
<dbReference type="RefSeq" id="WP_369455658.1">
    <property type="nucleotide sequence ID" value="NZ_JBGCUO010000001.1"/>
</dbReference>
<evidence type="ECO:0000256" key="3">
    <source>
        <dbReference type="ARBA" id="ARBA00023015"/>
    </source>
</evidence>
<feature type="domain" description="Response regulatory" evidence="7">
    <location>
        <begin position="4"/>
        <end position="119"/>
    </location>
</feature>
<evidence type="ECO:0000256" key="6">
    <source>
        <dbReference type="PROSITE-ProRule" id="PRU00169"/>
    </source>
</evidence>
<dbReference type="InterPro" id="IPR001789">
    <property type="entry name" value="Sig_transdc_resp-reg_receiver"/>
</dbReference>
<proteinExistence type="predicted"/>
<reference evidence="8 9" key="1">
    <citation type="submission" date="2024-07" db="EMBL/GenBank/DDBJ databases">
        <authorList>
            <person name="Ren Q."/>
        </authorList>
    </citation>
    <scope>NUCLEOTIDE SEQUENCE [LARGE SCALE GENOMIC DNA]</scope>
    <source>
        <strain evidence="8 9">REN37</strain>
    </source>
</reference>
<keyword evidence="3" id="KW-0805">Transcription regulation</keyword>
<keyword evidence="2" id="KW-0902">Two-component regulatory system</keyword>
<name>A0ABV4AHV5_9GAMM</name>
<evidence type="ECO:0000313" key="8">
    <source>
        <dbReference type="EMBL" id="MEY1662423.1"/>
    </source>
</evidence>
<dbReference type="InterPro" id="IPR039420">
    <property type="entry name" value="WalR-like"/>
</dbReference>
<dbReference type="Proteomes" id="UP001562065">
    <property type="component" value="Unassembled WGS sequence"/>
</dbReference>
<dbReference type="SUPFAM" id="SSF46689">
    <property type="entry name" value="Homeodomain-like"/>
    <property type="match status" value="1"/>
</dbReference>
<evidence type="ECO:0000256" key="4">
    <source>
        <dbReference type="ARBA" id="ARBA00023125"/>
    </source>
</evidence>
<dbReference type="SMART" id="SM00448">
    <property type="entry name" value="REC"/>
    <property type="match status" value="1"/>
</dbReference>
<dbReference type="InterPro" id="IPR011006">
    <property type="entry name" value="CheY-like_superfamily"/>
</dbReference>
<feature type="modified residue" description="4-aspartylphosphate" evidence="6">
    <location>
        <position position="54"/>
    </location>
</feature>
<dbReference type="PRINTS" id="PR01590">
    <property type="entry name" value="HTHFIS"/>
</dbReference>
<comment type="caution">
    <text evidence="8">The sequence shown here is derived from an EMBL/GenBank/DDBJ whole genome shotgun (WGS) entry which is preliminary data.</text>
</comment>
<evidence type="ECO:0000256" key="1">
    <source>
        <dbReference type="ARBA" id="ARBA00022553"/>
    </source>
</evidence>
<dbReference type="Pfam" id="PF00072">
    <property type="entry name" value="Response_reg"/>
    <property type="match status" value="1"/>
</dbReference>